<dbReference type="SMART" id="SM00338">
    <property type="entry name" value="BRLZ"/>
    <property type="match status" value="1"/>
</dbReference>
<keyword evidence="9" id="KW-1185">Reference proteome</keyword>
<evidence type="ECO:0000313" key="9">
    <source>
        <dbReference type="Proteomes" id="UP000825729"/>
    </source>
</evidence>
<feature type="compositionally biased region" description="Polar residues" evidence="6">
    <location>
        <begin position="125"/>
        <end position="146"/>
    </location>
</feature>
<evidence type="ECO:0000256" key="3">
    <source>
        <dbReference type="ARBA" id="ARBA00023125"/>
    </source>
</evidence>
<evidence type="ECO:0000256" key="6">
    <source>
        <dbReference type="SAM" id="MobiDB-lite"/>
    </source>
</evidence>
<dbReference type="EMBL" id="JAINDJ010000004">
    <property type="protein sequence ID" value="KAG9449285.1"/>
    <property type="molecule type" value="Genomic_DNA"/>
</dbReference>
<feature type="compositionally biased region" description="Polar residues" evidence="6">
    <location>
        <begin position="153"/>
        <end position="164"/>
    </location>
</feature>
<evidence type="ECO:0000256" key="2">
    <source>
        <dbReference type="ARBA" id="ARBA00023015"/>
    </source>
</evidence>
<dbReference type="Proteomes" id="UP000825729">
    <property type="component" value="Unassembled WGS sequence"/>
</dbReference>
<protein>
    <recommendedName>
        <fullName evidence="7">BZIP domain-containing protein</fullName>
    </recommendedName>
</protein>
<proteinExistence type="predicted"/>
<gene>
    <name evidence="8" type="ORF">H6P81_009250</name>
</gene>
<evidence type="ECO:0000256" key="4">
    <source>
        <dbReference type="ARBA" id="ARBA00023163"/>
    </source>
</evidence>
<dbReference type="Gene3D" id="1.20.5.170">
    <property type="match status" value="1"/>
</dbReference>
<dbReference type="AlphaFoldDB" id="A0AAV7EKB3"/>
<reference evidence="8 9" key="1">
    <citation type="submission" date="2021-07" db="EMBL/GenBank/DDBJ databases">
        <title>The Aristolochia fimbriata genome: insights into angiosperm evolution, floral development and chemical biosynthesis.</title>
        <authorList>
            <person name="Jiao Y."/>
        </authorList>
    </citation>
    <scope>NUCLEOTIDE SEQUENCE [LARGE SCALE GENOMIC DNA]</scope>
    <source>
        <strain evidence="8">IBCAS-2021</strain>
        <tissue evidence="8">Leaf</tissue>
    </source>
</reference>
<feature type="region of interest" description="Disordered" evidence="6">
    <location>
        <begin position="1"/>
        <end position="21"/>
    </location>
</feature>
<dbReference type="Pfam" id="PF00170">
    <property type="entry name" value="bZIP_1"/>
    <property type="match status" value="1"/>
</dbReference>
<keyword evidence="3" id="KW-0238">DNA-binding</keyword>
<dbReference type="SUPFAM" id="SSF57959">
    <property type="entry name" value="Leucine zipper domain"/>
    <property type="match status" value="1"/>
</dbReference>
<feature type="domain" description="BZIP" evidence="7">
    <location>
        <begin position="190"/>
        <end position="245"/>
    </location>
</feature>
<dbReference type="FunFam" id="1.20.5.170:FF:000020">
    <property type="entry name" value="BZIP transcription factor"/>
    <property type="match status" value="1"/>
</dbReference>
<dbReference type="InterPro" id="IPR046347">
    <property type="entry name" value="bZIP_sf"/>
</dbReference>
<keyword evidence="2" id="KW-0805">Transcription regulation</keyword>
<name>A0AAV7EKB3_ARIFI</name>
<evidence type="ECO:0000256" key="5">
    <source>
        <dbReference type="ARBA" id="ARBA00023242"/>
    </source>
</evidence>
<dbReference type="InterPro" id="IPR044168">
    <property type="entry name" value="RISBZ3/4/5"/>
</dbReference>
<sequence length="378" mass="40988">MERDQRKNLPPPNTTVSGSRAARMKRIASDWAIEEFLISQEGITAVVTEDNPDPSCSNRTLHDARFPKASRIGNSRPPEFLGVEGDVCCSDLSFDFGSTEHISGYSNCGQLKAIGNVWSQNLTPPHSGVSATIDSQSSMCAGSPTSPLKPKSGDTQARAATSGSSREEQSDEDDAETEAGPWEQSTDAIDLKRMRRKVSNRESARRSRRRKQAQLADLELQVDQLRGENATLYKQLTDASQQFSEAGTDNRVLKSDVEALRMKVKLAEDMVTRGSLNCSLNNLLQSHMSTAQMLSARNLCRPSDVPTSVGIQDIGIPSTVAGQIPSVGLENGGAQNGGLRNRVNQNNSTQRIAGFDAISCGSENWPWDSLVTSASKQM</sequence>
<organism evidence="8 9">
    <name type="scientific">Aristolochia fimbriata</name>
    <name type="common">White veined hardy Dutchman's pipe vine</name>
    <dbReference type="NCBI Taxonomy" id="158543"/>
    <lineage>
        <taxon>Eukaryota</taxon>
        <taxon>Viridiplantae</taxon>
        <taxon>Streptophyta</taxon>
        <taxon>Embryophyta</taxon>
        <taxon>Tracheophyta</taxon>
        <taxon>Spermatophyta</taxon>
        <taxon>Magnoliopsida</taxon>
        <taxon>Magnoliidae</taxon>
        <taxon>Piperales</taxon>
        <taxon>Aristolochiaceae</taxon>
        <taxon>Aristolochia</taxon>
    </lineage>
</organism>
<dbReference type="GO" id="GO:0003677">
    <property type="term" value="F:DNA binding"/>
    <property type="evidence" value="ECO:0007669"/>
    <property type="project" value="UniProtKB-KW"/>
</dbReference>
<evidence type="ECO:0000256" key="1">
    <source>
        <dbReference type="ARBA" id="ARBA00004123"/>
    </source>
</evidence>
<evidence type="ECO:0000259" key="7">
    <source>
        <dbReference type="PROSITE" id="PS50217"/>
    </source>
</evidence>
<keyword evidence="5" id="KW-0539">Nucleus</keyword>
<comment type="caution">
    <text evidence="8">The sequence shown here is derived from an EMBL/GenBank/DDBJ whole genome shotgun (WGS) entry which is preliminary data.</text>
</comment>
<dbReference type="GO" id="GO:0003700">
    <property type="term" value="F:DNA-binding transcription factor activity"/>
    <property type="evidence" value="ECO:0007669"/>
    <property type="project" value="InterPro"/>
</dbReference>
<dbReference type="InterPro" id="IPR004827">
    <property type="entry name" value="bZIP"/>
</dbReference>
<dbReference type="PROSITE" id="PS50217">
    <property type="entry name" value="BZIP"/>
    <property type="match status" value="1"/>
</dbReference>
<dbReference type="GO" id="GO:0005634">
    <property type="term" value="C:nucleus"/>
    <property type="evidence" value="ECO:0007669"/>
    <property type="project" value="UniProtKB-SubCell"/>
</dbReference>
<keyword evidence="4" id="KW-0804">Transcription</keyword>
<dbReference type="PANTHER" id="PTHR47693">
    <property type="entry name" value="BZIP TRANSCRIPTION FACTOR RISBZ3-RELATED"/>
    <property type="match status" value="1"/>
</dbReference>
<dbReference type="PANTHER" id="PTHR47693:SF1">
    <property type="entry name" value="BZIP TRANSCRIPTION FACTOR RISBZ3"/>
    <property type="match status" value="1"/>
</dbReference>
<comment type="subcellular location">
    <subcellularLocation>
        <location evidence="1">Nucleus</location>
    </subcellularLocation>
</comment>
<evidence type="ECO:0000313" key="8">
    <source>
        <dbReference type="EMBL" id="KAG9449285.1"/>
    </source>
</evidence>
<feature type="region of interest" description="Disordered" evidence="6">
    <location>
        <begin position="125"/>
        <end position="213"/>
    </location>
</feature>
<dbReference type="PROSITE" id="PS00036">
    <property type="entry name" value="BZIP_BASIC"/>
    <property type="match status" value="1"/>
</dbReference>
<accession>A0AAV7EKB3</accession>